<protein>
    <recommendedName>
        <fullName evidence="4">Four helix bundle protein</fullName>
    </recommendedName>
</protein>
<evidence type="ECO:0000313" key="3">
    <source>
        <dbReference type="Proteomes" id="UP000479293"/>
    </source>
</evidence>
<reference evidence="2 3" key="1">
    <citation type="submission" date="2019-10" db="EMBL/GenBank/DDBJ databases">
        <title>Draft Genome Sequence of Cytophagaceae sp. SJW1-29.</title>
        <authorList>
            <person name="Choi A."/>
        </authorList>
    </citation>
    <scope>NUCLEOTIDE SEQUENCE [LARGE SCALE GENOMIC DNA]</scope>
    <source>
        <strain evidence="2 3">SJW1-29</strain>
    </source>
</reference>
<dbReference type="EMBL" id="WHLY01000002">
    <property type="protein sequence ID" value="MPR32399.1"/>
    <property type="molecule type" value="Genomic_DNA"/>
</dbReference>
<organism evidence="2 3">
    <name type="scientific">Salmonirosea aquatica</name>
    <dbReference type="NCBI Taxonomy" id="2654236"/>
    <lineage>
        <taxon>Bacteria</taxon>
        <taxon>Pseudomonadati</taxon>
        <taxon>Bacteroidota</taxon>
        <taxon>Cytophagia</taxon>
        <taxon>Cytophagales</taxon>
        <taxon>Spirosomataceae</taxon>
        <taxon>Salmonirosea</taxon>
    </lineage>
</organism>
<evidence type="ECO:0008006" key="4">
    <source>
        <dbReference type="Google" id="ProtNLM"/>
    </source>
</evidence>
<dbReference type="AlphaFoldDB" id="A0A7C9BMW9"/>
<keyword evidence="3" id="KW-1185">Reference proteome</keyword>
<comment type="caution">
    <text evidence="2">The sequence shown here is derived from an EMBL/GenBank/DDBJ whole genome shotgun (WGS) entry which is preliminary data.</text>
</comment>
<evidence type="ECO:0000313" key="2">
    <source>
        <dbReference type="EMBL" id="MPR32399.1"/>
    </source>
</evidence>
<gene>
    <name evidence="2" type="ORF">GBK04_03315</name>
</gene>
<evidence type="ECO:0000256" key="1">
    <source>
        <dbReference type="SAM" id="MobiDB-lite"/>
    </source>
</evidence>
<feature type="region of interest" description="Disordered" evidence="1">
    <location>
        <begin position="78"/>
        <end position="101"/>
    </location>
</feature>
<name>A0A7C9BMW9_9BACT</name>
<accession>A0A7C9BMW9</accession>
<proteinExistence type="predicted"/>
<dbReference type="Proteomes" id="UP000479293">
    <property type="component" value="Unassembled WGS sequence"/>
</dbReference>
<sequence length="101" mass="11434">MERILEDYPHQPYSNSLRCHKSGLSYADSCIKRVASLLYNESIIEQFDLLTYNEIEGLLSEALETLTVILNEAEANAPGYWRKGPAQPQRLKPLPVAKESP</sequence>